<dbReference type="PANTHER" id="PTHR33233:SF14">
    <property type="entry name" value="ENDONUCLEASE_EXONUCLEASE_PHOSPHATASE"/>
    <property type="match status" value="1"/>
</dbReference>
<evidence type="ECO:0000256" key="1">
    <source>
        <dbReference type="SAM" id="MobiDB-lite"/>
    </source>
</evidence>
<reference evidence="4" key="1">
    <citation type="journal article" date="2021" name="Nat. Commun.">
        <title>Genomic analyses provide insights into spinach domestication and the genetic basis of agronomic traits.</title>
        <authorList>
            <person name="Cai X."/>
            <person name="Sun X."/>
            <person name="Xu C."/>
            <person name="Sun H."/>
            <person name="Wang X."/>
            <person name="Ge C."/>
            <person name="Zhang Z."/>
            <person name="Wang Q."/>
            <person name="Fei Z."/>
            <person name="Jiao C."/>
            <person name="Wang Q."/>
        </authorList>
    </citation>
    <scope>NUCLEOTIDE SEQUENCE [LARGE SCALE GENOMIC DNA]</scope>
    <source>
        <strain evidence="4">cv. Varoflay</strain>
    </source>
</reference>
<accession>A0ABM3RGR2</accession>
<dbReference type="InterPro" id="IPR036691">
    <property type="entry name" value="Endo/exonu/phosph_ase_sf"/>
</dbReference>
<dbReference type="GeneID" id="130469479"/>
<dbReference type="Proteomes" id="UP000813463">
    <property type="component" value="Chromosome 3"/>
</dbReference>
<feature type="region of interest" description="Disordered" evidence="1">
    <location>
        <begin position="1"/>
        <end position="27"/>
    </location>
</feature>
<dbReference type="Pfam" id="PF14111">
    <property type="entry name" value="DUF4283"/>
    <property type="match status" value="1"/>
</dbReference>
<feature type="compositionally biased region" description="Basic residues" evidence="1">
    <location>
        <begin position="1"/>
        <end position="12"/>
    </location>
</feature>
<feature type="domain" description="Endonuclease/exonuclease/phosphatase" evidence="2">
    <location>
        <begin position="334"/>
        <end position="524"/>
    </location>
</feature>
<evidence type="ECO:0000259" key="3">
    <source>
        <dbReference type="Pfam" id="PF14111"/>
    </source>
</evidence>
<evidence type="ECO:0000313" key="5">
    <source>
        <dbReference type="RefSeq" id="XP_056694797.1"/>
    </source>
</evidence>
<evidence type="ECO:0000313" key="4">
    <source>
        <dbReference type="Proteomes" id="UP000813463"/>
    </source>
</evidence>
<sequence length="584" mass="65925">MAGKSKARKKLSKPIGPTLESQAKKTKSMDELLDVAAMEVETCDDETISTEEEDEILSPRTSLSTLKTRSEAHRNFSSCNNIVSIDLDDIQEEVDYWNSAIVCAVLGASPPLSVIEGFFRRIWKNLGVDKVVEIEHGVFIVRFLTMENRDKVLADIKPTFDKKPVICKPWHKDIVHFKDEVKVVPIWIQLNNLELKFWGLHSLSKIVGTIGKFIQADQATIHRDKLQYARVQIEVAITQNLPDKVQFHDEHGSLKCINIGKQKGKKKWVPKVVNKPALPVVGKPVETFVQATKTVKHKKEMTAPVMVNNSFQVLDTQCASEETGERGVNKGTKQRDVKSFLHNNRCGIVCLLETKVKGKNLGALYLNLFKGWSFTSNTMSHPGGRIILAWNPGEFQVNPMFCSSQLIHCEIVVKNGSSFWCSFIYGHNSQKERVALWKDLGDIAARLNGPWILMGDFNCVLHAGERVGSAVRLGEIQDFQNCISKCQVEDAKSSGNFYTWNNKQQGDKRVFSKLDRVLINQAWSNQYPNTEVCFRNEGYFDHCPGVITVYPQVAGGRKPFKYFSMWQAAPQYNDIVNTAWNGAQ</sequence>
<evidence type="ECO:0000259" key="2">
    <source>
        <dbReference type="Pfam" id="PF03372"/>
    </source>
</evidence>
<gene>
    <name evidence="5" type="primary">LOC130469479</name>
</gene>
<protein>
    <recommendedName>
        <fullName evidence="6">DUF4283 domain-containing protein</fullName>
    </recommendedName>
</protein>
<organism evidence="4 5">
    <name type="scientific">Spinacia oleracea</name>
    <name type="common">Spinach</name>
    <dbReference type="NCBI Taxonomy" id="3562"/>
    <lineage>
        <taxon>Eukaryota</taxon>
        <taxon>Viridiplantae</taxon>
        <taxon>Streptophyta</taxon>
        <taxon>Embryophyta</taxon>
        <taxon>Tracheophyta</taxon>
        <taxon>Spermatophyta</taxon>
        <taxon>Magnoliopsida</taxon>
        <taxon>eudicotyledons</taxon>
        <taxon>Gunneridae</taxon>
        <taxon>Pentapetalae</taxon>
        <taxon>Caryophyllales</taxon>
        <taxon>Chenopodiaceae</taxon>
        <taxon>Chenopodioideae</taxon>
        <taxon>Anserineae</taxon>
        <taxon>Spinacia</taxon>
    </lineage>
</organism>
<dbReference type="PANTHER" id="PTHR33233">
    <property type="entry name" value="ENDONUCLEASE/EXONUCLEASE/PHOSPHATASE"/>
    <property type="match status" value="1"/>
</dbReference>
<dbReference type="InterPro" id="IPR005135">
    <property type="entry name" value="Endo/exonuclease/phosphatase"/>
</dbReference>
<dbReference type="InterPro" id="IPR025558">
    <property type="entry name" value="DUF4283"/>
</dbReference>
<evidence type="ECO:0008006" key="6">
    <source>
        <dbReference type="Google" id="ProtNLM"/>
    </source>
</evidence>
<dbReference type="SUPFAM" id="SSF56219">
    <property type="entry name" value="DNase I-like"/>
    <property type="match status" value="1"/>
</dbReference>
<dbReference type="RefSeq" id="XP_056694797.1">
    <property type="nucleotide sequence ID" value="XM_056838819.1"/>
</dbReference>
<feature type="domain" description="DUF4283" evidence="3">
    <location>
        <begin position="96"/>
        <end position="174"/>
    </location>
</feature>
<proteinExistence type="predicted"/>
<reference evidence="5" key="2">
    <citation type="submission" date="2025-08" db="UniProtKB">
        <authorList>
            <consortium name="RefSeq"/>
        </authorList>
    </citation>
    <scope>IDENTIFICATION</scope>
    <source>
        <tissue evidence="5">Leaf</tissue>
    </source>
</reference>
<name>A0ABM3RGR2_SPIOL</name>
<keyword evidence="4" id="KW-1185">Reference proteome</keyword>
<dbReference type="Gene3D" id="3.60.10.10">
    <property type="entry name" value="Endonuclease/exonuclease/phosphatase"/>
    <property type="match status" value="1"/>
</dbReference>
<dbReference type="Pfam" id="PF03372">
    <property type="entry name" value="Exo_endo_phos"/>
    <property type="match status" value="1"/>
</dbReference>